<dbReference type="SMART" id="SM00267">
    <property type="entry name" value="GGDEF"/>
    <property type="match status" value="1"/>
</dbReference>
<keyword evidence="5" id="KW-0808">Transferase</keyword>
<dbReference type="InterPro" id="IPR003018">
    <property type="entry name" value="GAF"/>
</dbReference>
<comment type="caution">
    <text evidence="5">The sequence shown here is derived from an EMBL/GenBank/DDBJ whole genome shotgun (WGS) entry which is preliminary data.</text>
</comment>
<organism evidence="5 6">
    <name type="scientific">Actinoplanes hulinensis</name>
    <dbReference type="NCBI Taxonomy" id="1144547"/>
    <lineage>
        <taxon>Bacteria</taxon>
        <taxon>Bacillati</taxon>
        <taxon>Actinomycetota</taxon>
        <taxon>Actinomycetes</taxon>
        <taxon>Micromonosporales</taxon>
        <taxon>Micromonosporaceae</taxon>
        <taxon>Actinoplanes</taxon>
    </lineage>
</organism>
<dbReference type="InterPro" id="IPR029787">
    <property type="entry name" value="Nucleotide_cyclase"/>
</dbReference>
<dbReference type="Gene3D" id="3.30.70.270">
    <property type="match status" value="1"/>
</dbReference>
<dbReference type="InterPro" id="IPR029016">
    <property type="entry name" value="GAF-like_dom_sf"/>
</dbReference>
<keyword evidence="1" id="KW-0472">Membrane</keyword>
<keyword evidence="1" id="KW-1133">Transmembrane helix</keyword>
<dbReference type="InterPro" id="IPR000014">
    <property type="entry name" value="PAS"/>
</dbReference>
<evidence type="ECO:0000256" key="1">
    <source>
        <dbReference type="SAM" id="Phobius"/>
    </source>
</evidence>
<evidence type="ECO:0000313" key="5">
    <source>
        <dbReference type="EMBL" id="MBW6439635.1"/>
    </source>
</evidence>
<dbReference type="InterPro" id="IPR043128">
    <property type="entry name" value="Rev_trsase/Diguanyl_cyclase"/>
</dbReference>
<accession>A0ABS7BFM3</accession>
<dbReference type="Pfam" id="PF00989">
    <property type="entry name" value="PAS"/>
    <property type="match status" value="1"/>
</dbReference>
<evidence type="ECO:0000259" key="2">
    <source>
        <dbReference type="PROSITE" id="PS50112"/>
    </source>
</evidence>
<protein>
    <submittedName>
        <fullName evidence="5">Diguanylate cyclase</fullName>
        <ecNumber evidence="5">2.7.7.65</ecNumber>
    </submittedName>
</protein>
<dbReference type="InterPro" id="IPR000160">
    <property type="entry name" value="GGDEF_dom"/>
</dbReference>
<dbReference type="InterPro" id="IPR000700">
    <property type="entry name" value="PAS-assoc_C"/>
</dbReference>
<dbReference type="GO" id="GO:0052621">
    <property type="term" value="F:diguanylate cyclase activity"/>
    <property type="evidence" value="ECO:0007669"/>
    <property type="project" value="UniProtKB-EC"/>
</dbReference>
<dbReference type="EMBL" id="JAHXZI010000029">
    <property type="protein sequence ID" value="MBW6439635.1"/>
    <property type="molecule type" value="Genomic_DNA"/>
</dbReference>
<dbReference type="SUPFAM" id="SSF55785">
    <property type="entry name" value="PYP-like sensor domain (PAS domain)"/>
    <property type="match status" value="1"/>
</dbReference>
<dbReference type="InterPro" id="IPR050469">
    <property type="entry name" value="Diguanylate_Cyclase"/>
</dbReference>
<gene>
    <name evidence="5" type="ORF">KZ829_38500</name>
</gene>
<name>A0ABS7BFM3_9ACTN</name>
<feature type="domain" description="PAS" evidence="2">
    <location>
        <begin position="189"/>
        <end position="233"/>
    </location>
</feature>
<dbReference type="SMART" id="SM00091">
    <property type="entry name" value="PAS"/>
    <property type="match status" value="1"/>
</dbReference>
<feature type="domain" description="PAC" evidence="3">
    <location>
        <begin position="246"/>
        <end position="304"/>
    </location>
</feature>
<feature type="domain" description="GGDEF" evidence="4">
    <location>
        <begin position="499"/>
        <end position="621"/>
    </location>
</feature>
<keyword evidence="6" id="KW-1185">Reference proteome</keyword>
<dbReference type="PROSITE" id="PS50887">
    <property type="entry name" value="GGDEF"/>
    <property type="match status" value="1"/>
</dbReference>
<dbReference type="SMART" id="SM00065">
    <property type="entry name" value="GAF"/>
    <property type="match status" value="1"/>
</dbReference>
<dbReference type="EC" id="2.7.7.65" evidence="5"/>
<evidence type="ECO:0000259" key="4">
    <source>
        <dbReference type="PROSITE" id="PS50887"/>
    </source>
</evidence>
<keyword evidence="1" id="KW-0812">Transmembrane</keyword>
<dbReference type="CDD" id="cd00130">
    <property type="entry name" value="PAS"/>
    <property type="match status" value="1"/>
</dbReference>
<dbReference type="Gene3D" id="3.30.450.20">
    <property type="entry name" value="PAS domain"/>
    <property type="match status" value="1"/>
</dbReference>
<dbReference type="CDD" id="cd01949">
    <property type="entry name" value="GGDEF"/>
    <property type="match status" value="1"/>
</dbReference>
<dbReference type="PROSITE" id="PS50112">
    <property type="entry name" value="PAS"/>
    <property type="match status" value="1"/>
</dbReference>
<dbReference type="InterPro" id="IPR013767">
    <property type="entry name" value="PAS_fold"/>
</dbReference>
<dbReference type="Pfam" id="PF13185">
    <property type="entry name" value="GAF_2"/>
    <property type="match status" value="1"/>
</dbReference>
<evidence type="ECO:0000259" key="3">
    <source>
        <dbReference type="PROSITE" id="PS50113"/>
    </source>
</evidence>
<dbReference type="Gene3D" id="3.30.450.40">
    <property type="match status" value="1"/>
</dbReference>
<proteinExistence type="predicted"/>
<dbReference type="SUPFAM" id="SSF55073">
    <property type="entry name" value="Nucleotide cyclase"/>
    <property type="match status" value="1"/>
</dbReference>
<evidence type="ECO:0000313" key="6">
    <source>
        <dbReference type="Proteomes" id="UP001519863"/>
    </source>
</evidence>
<dbReference type="InterPro" id="IPR035965">
    <property type="entry name" value="PAS-like_dom_sf"/>
</dbReference>
<dbReference type="PANTHER" id="PTHR45138">
    <property type="entry name" value="REGULATORY COMPONENTS OF SENSORY TRANSDUCTION SYSTEM"/>
    <property type="match status" value="1"/>
</dbReference>
<dbReference type="Pfam" id="PF00990">
    <property type="entry name" value="GGDEF"/>
    <property type="match status" value="1"/>
</dbReference>
<dbReference type="NCBIfam" id="TIGR00229">
    <property type="entry name" value="sensory_box"/>
    <property type="match status" value="1"/>
</dbReference>
<dbReference type="PANTHER" id="PTHR45138:SF9">
    <property type="entry name" value="DIGUANYLATE CYCLASE DGCM-RELATED"/>
    <property type="match status" value="1"/>
</dbReference>
<feature type="transmembrane region" description="Helical" evidence="1">
    <location>
        <begin position="52"/>
        <end position="70"/>
    </location>
</feature>
<dbReference type="Proteomes" id="UP001519863">
    <property type="component" value="Unassembled WGS sequence"/>
</dbReference>
<dbReference type="NCBIfam" id="TIGR00254">
    <property type="entry name" value="GGDEF"/>
    <property type="match status" value="1"/>
</dbReference>
<dbReference type="SUPFAM" id="SSF55781">
    <property type="entry name" value="GAF domain-like"/>
    <property type="match status" value="1"/>
</dbReference>
<reference evidence="5 6" key="1">
    <citation type="journal article" date="2013" name="Antonie Van Leeuwenhoek">
        <title>Actinoplanes hulinensis sp. nov., a novel actinomycete isolated from soybean root (Glycine max (L.) Merr).</title>
        <authorList>
            <person name="Shen Y."/>
            <person name="Liu C."/>
            <person name="Wang X."/>
            <person name="Zhao J."/>
            <person name="Jia F."/>
            <person name="Zhang Y."/>
            <person name="Wang L."/>
            <person name="Yang D."/>
            <person name="Xiang W."/>
        </authorList>
    </citation>
    <scope>NUCLEOTIDE SEQUENCE [LARGE SCALE GENOMIC DNA]</scope>
    <source>
        <strain evidence="5 6">NEAU-M9</strain>
    </source>
</reference>
<feature type="transmembrane region" description="Helical" evidence="1">
    <location>
        <begin position="21"/>
        <end position="40"/>
    </location>
</feature>
<sequence length="625" mass="67564">MLHSRGWRRTAGGRVPDAASRWIRGAVAAVYLLLSVTNFLTLDGPARTVMTVLYGVTAALLCLAAMPVVARAWRLLARGRGEWLAFLPVADSVVQVAVTGRLHYTTSLMLTLLGLGAAVTSRRLAAVASLAGLTGWVASVVALPELRGSELGHYSLQLAFAVVLGALMHEALRRRQRQLRSVHERAVTVADGFERLFYASPSGVAIADDEGQVIAANPAFCELVGQPADEVVGGSIRRYLLEDGADEGQREIIRPDGSVRWAYLTIGRSNVGKEVKDVRRRQSWTLVQLQDITERHLAEEAVRDSHRLVAAVGAAARRIRTGEDARTTIIAAIRDLAYADNVTLLEPADCGSVLVATGADGADVIGTRVPLDGSSMIARVYHSGEPIFLADPAKDPRVSTALLSMVDGKSMLWQPVVVNGMIMAVLVVGWTRRVESVSDNRFLAVGLLADETALALDHDRLLRRLERMAFTDTLTGVPNRRAWQENMIRLCDEVRATGAPLTVAIADLDHFKRYNDTYGHAAGDDLLQRAAGAFGGQLREDDFLARWGGEEFVIALPGAGAAEAVAVLERLRTAMPDGQTCSIGCATWNTTESVEQLLQRADDALYVAKNDGRNRIRTSEVALTA</sequence>
<keyword evidence="5" id="KW-0548">Nucleotidyltransferase</keyword>
<dbReference type="PROSITE" id="PS50113">
    <property type="entry name" value="PAC"/>
    <property type="match status" value="1"/>
</dbReference>